<dbReference type="EMBL" id="CBTN010000060">
    <property type="protein sequence ID" value="CDH58769.1"/>
    <property type="molecule type" value="Genomic_DNA"/>
</dbReference>
<sequence length="149" mass="16383">MTVPELFKFPTSSTPTLFPLPRIPNCCPIQVQLQPANDCSASTHHVKPTTLFIRLSLTEWQVPWRVHHTTTPAFLDTPPSLYNPIPPSNVTAFIPAVAISKVFIAMSLTAFTTLVTSLQHTLLHAPLPQPNVTAGAIRKTYTVLSPSYL</sequence>
<organism evidence="1 2">
    <name type="scientific">Lichtheimia corymbifera JMRC:FSU:9682</name>
    <dbReference type="NCBI Taxonomy" id="1263082"/>
    <lineage>
        <taxon>Eukaryota</taxon>
        <taxon>Fungi</taxon>
        <taxon>Fungi incertae sedis</taxon>
        <taxon>Mucoromycota</taxon>
        <taxon>Mucoromycotina</taxon>
        <taxon>Mucoromycetes</taxon>
        <taxon>Mucorales</taxon>
        <taxon>Lichtheimiaceae</taxon>
        <taxon>Lichtheimia</taxon>
    </lineage>
</organism>
<dbReference type="VEuPathDB" id="FungiDB:LCOR_09618.1"/>
<proteinExistence type="predicted"/>
<accession>A0A068S8Z1</accession>
<dbReference type="AlphaFoldDB" id="A0A068S8Z1"/>
<keyword evidence="2" id="KW-1185">Reference proteome</keyword>
<protein>
    <submittedName>
        <fullName evidence="1">Uncharacterized protein</fullName>
    </submittedName>
</protein>
<name>A0A068S8Z1_9FUNG</name>
<comment type="caution">
    <text evidence="1">The sequence shown here is derived from an EMBL/GenBank/DDBJ whole genome shotgun (WGS) entry which is preliminary data.</text>
</comment>
<reference evidence="1" key="1">
    <citation type="submission" date="2013-08" db="EMBL/GenBank/DDBJ databases">
        <title>Gene expansion shapes genome architecture in the human pathogen Lichtheimia corymbifera: an evolutionary genomics analysis in the ancient terrestrial Mucorales (Mucoromycotina).</title>
        <authorList>
            <person name="Schwartze V.U."/>
            <person name="Winter S."/>
            <person name="Shelest E."/>
            <person name="Marcet-Houben M."/>
            <person name="Horn F."/>
            <person name="Wehner S."/>
            <person name="Hoffmann K."/>
            <person name="Riege K."/>
            <person name="Sammeth M."/>
            <person name="Nowrousian M."/>
            <person name="Valiante V."/>
            <person name="Linde J."/>
            <person name="Jacobsen I.D."/>
            <person name="Marz M."/>
            <person name="Brakhage A.A."/>
            <person name="Gabaldon T."/>
            <person name="Bocker S."/>
            <person name="Voigt K."/>
        </authorList>
    </citation>
    <scope>NUCLEOTIDE SEQUENCE [LARGE SCALE GENOMIC DNA]</scope>
    <source>
        <strain evidence="1">FSU 9682</strain>
    </source>
</reference>
<evidence type="ECO:0000313" key="2">
    <source>
        <dbReference type="Proteomes" id="UP000027586"/>
    </source>
</evidence>
<dbReference type="Proteomes" id="UP000027586">
    <property type="component" value="Unassembled WGS sequence"/>
</dbReference>
<gene>
    <name evidence="1" type="ORF">LCOR_09618.1</name>
</gene>
<evidence type="ECO:0000313" key="1">
    <source>
        <dbReference type="EMBL" id="CDH58769.1"/>
    </source>
</evidence>